<dbReference type="Proteomes" id="UP000001593">
    <property type="component" value="Unassembled WGS sequence"/>
</dbReference>
<comment type="subcellular location">
    <subcellularLocation>
        <location evidence="1">Endoplasmic reticulum</location>
    </subcellularLocation>
</comment>
<comment type="similarity">
    <text evidence="2">Belongs to the short-chain dehydrogenases/reductases (SDR) family.</text>
</comment>
<dbReference type="Pfam" id="PF00106">
    <property type="entry name" value="adh_short"/>
    <property type="match status" value="1"/>
</dbReference>
<protein>
    <submittedName>
        <fullName evidence="5">Uncharacterized protein</fullName>
    </submittedName>
</protein>
<evidence type="ECO:0000313" key="6">
    <source>
        <dbReference type="Proteomes" id="UP000001593"/>
    </source>
</evidence>
<dbReference type="GO" id="GO:0016491">
    <property type="term" value="F:oxidoreductase activity"/>
    <property type="evidence" value="ECO:0000318"/>
    <property type="project" value="GO_Central"/>
</dbReference>
<proteinExistence type="inferred from homology"/>
<dbReference type="SUPFAM" id="SSF51735">
    <property type="entry name" value="NAD(P)-binding Rossmann-fold domains"/>
    <property type="match status" value="1"/>
</dbReference>
<dbReference type="HOGENOM" id="CLU_010194_38_0_1"/>
<dbReference type="PIRSF" id="PIRSF000126">
    <property type="entry name" value="11-beta-HSD1"/>
    <property type="match status" value="1"/>
</dbReference>
<accession>A7S4A6</accession>
<dbReference type="InterPro" id="IPR020904">
    <property type="entry name" value="Sc_DH/Rdtase_CS"/>
</dbReference>
<reference evidence="5 6" key="1">
    <citation type="journal article" date="2007" name="Science">
        <title>Sea anemone genome reveals ancestral eumetazoan gene repertoire and genomic organization.</title>
        <authorList>
            <person name="Putnam N.H."/>
            <person name="Srivastava M."/>
            <person name="Hellsten U."/>
            <person name="Dirks B."/>
            <person name="Chapman J."/>
            <person name="Salamov A."/>
            <person name="Terry A."/>
            <person name="Shapiro H."/>
            <person name="Lindquist E."/>
            <person name="Kapitonov V.V."/>
            <person name="Jurka J."/>
            <person name="Genikhovich G."/>
            <person name="Grigoriev I.V."/>
            <person name="Lucas S.M."/>
            <person name="Steele R.E."/>
            <person name="Finnerty J.R."/>
            <person name="Technau U."/>
            <person name="Martindale M.Q."/>
            <person name="Rokhsar D.S."/>
        </authorList>
    </citation>
    <scope>NUCLEOTIDE SEQUENCE [LARGE SCALE GENOMIC DNA]</scope>
    <source>
        <strain evidence="6">CH2 X CH6</strain>
    </source>
</reference>
<dbReference type="KEGG" id="nve:5513225"/>
<keyword evidence="3" id="KW-0521">NADP</keyword>
<gene>
    <name evidence="5" type="ORF">NEMVEDRAFT_v1g104066</name>
</gene>
<dbReference type="InterPro" id="IPR002347">
    <property type="entry name" value="SDR_fam"/>
</dbReference>
<dbReference type="PROSITE" id="PS00061">
    <property type="entry name" value="ADH_SHORT"/>
    <property type="match status" value="1"/>
</dbReference>
<dbReference type="PRINTS" id="PR00081">
    <property type="entry name" value="GDHRDH"/>
</dbReference>
<dbReference type="STRING" id="45351.A7S4A6"/>
<dbReference type="CDD" id="cd05356">
    <property type="entry name" value="17beta-HSD1_like_SDR_c"/>
    <property type="match status" value="1"/>
</dbReference>
<evidence type="ECO:0000256" key="1">
    <source>
        <dbReference type="ARBA" id="ARBA00004240"/>
    </source>
</evidence>
<keyword evidence="4" id="KW-0560">Oxidoreductase</keyword>
<evidence type="ECO:0000256" key="3">
    <source>
        <dbReference type="ARBA" id="ARBA00022857"/>
    </source>
</evidence>
<dbReference type="InParanoid" id="A7S4A6"/>
<sequence>MFFLLVVTGCTDGIGKSFAYQLAAQGINLILISRTKEKLENMEAEIKSAYKVDTRIIALDFSGSADIYEGLDVKLGGLDIGILVNNVGVSHYPEFFTNMKREDCWKMINVNDLSVIMMTHIILPGMVSRGKGLVLNLSSGAGLEPRPLLSVYSSCKAFVDFFSCCLHDEYSGKGIIVQSVMPLYVATKMSRIRKPNLFVPGPDEYVKQVLGTVGVQSRTNGCWSHALQVYEVV</sequence>
<dbReference type="OrthoDB" id="5545019at2759"/>
<keyword evidence="6" id="KW-1185">Reference proteome</keyword>
<evidence type="ECO:0000256" key="2">
    <source>
        <dbReference type="ARBA" id="ARBA00006484"/>
    </source>
</evidence>
<dbReference type="AlphaFoldDB" id="A7S4A6"/>
<dbReference type="eggNOG" id="KOG1014">
    <property type="taxonomic scope" value="Eukaryota"/>
</dbReference>
<dbReference type="GO" id="GO:0005783">
    <property type="term" value="C:endoplasmic reticulum"/>
    <property type="evidence" value="ECO:0000318"/>
    <property type="project" value="GO_Central"/>
</dbReference>
<dbReference type="EMBL" id="DS469577">
    <property type="protein sequence ID" value="EDO41442.1"/>
    <property type="molecule type" value="Genomic_DNA"/>
</dbReference>
<evidence type="ECO:0000313" key="5">
    <source>
        <dbReference type="EMBL" id="EDO41442.1"/>
    </source>
</evidence>
<dbReference type="Gene3D" id="3.40.50.720">
    <property type="entry name" value="NAD(P)-binding Rossmann-like Domain"/>
    <property type="match status" value="1"/>
</dbReference>
<dbReference type="PANTHER" id="PTHR43899:SF13">
    <property type="entry name" value="RH59310P"/>
    <property type="match status" value="1"/>
</dbReference>
<dbReference type="InterPro" id="IPR036291">
    <property type="entry name" value="NAD(P)-bd_dom_sf"/>
</dbReference>
<dbReference type="PANTHER" id="PTHR43899">
    <property type="entry name" value="RH59310P"/>
    <property type="match status" value="1"/>
</dbReference>
<dbReference type="FunFam" id="3.40.50.720:FF:000137">
    <property type="entry name" value="Hydroxysteroid (17-beta) dehydrogenase 3"/>
    <property type="match status" value="1"/>
</dbReference>
<dbReference type="PhylomeDB" id="A7S4A6"/>
<name>A7S4A6_NEMVE</name>
<dbReference type="OMA" id="WTHALLW"/>
<evidence type="ECO:0000256" key="4">
    <source>
        <dbReference type="ARBA" id="ARBA00023002"/>
    </source>
</evidence>
<organism evidence="5 6">
    <name type="scientific">Nematostella vectensis</name>
    <name type="common">Starlet sea anemone</name>
    <dbReference type="NCBI Taxonomy" id="45351"/>
    <lineage>
        <taxon>Eukaryota</taxon>
        <taxon>Metazoa</taxon>
        <taxon>Cnidaria</taxon>
        <taxon>Anthozoa</taxon>
        <taxon>Hexacorallia</taxon>
        <taxon>Actiniaria</taxon>
        <taxon>Edwardsiidae</taxon>
        <taxon>Nematostella</taxon>
    </lineage>
</organism>
<dbReference type="InterPro" id="IPR051019">
    <property type="entry name" value="VLCFA-Steroid_DH"/>
</dbReference>